<dbReference type="InterPro" id="IPR051542">
    <property type="entry name" value="Hydrogenase_cytochrome"/>
</dbReference>
<dbReference type="PATRIC" id="fig|1121015.4.peg.2421"/>
<dbReference type="Gene3D" id="1.20.950.20">
    <property type="entry name" value="Transmembrane di-heme cytochromes, Chain C"/>
    <property type="match status" value="1"/>
</dbReference>
<dbReference type="GO" id="GO:0020037">
    <property type="term" value="F:heme binding"/>
    <property type="evidence" value="ECO:0007669"/>
    <property type="project" value="TreeGrafter"/>
</dbReference>
<dbReference type="STRING" id="1121015.GCA_000420545_00016"/>
<feature type="transmembrane region" description="Helical" evidence="6">
    <location>
        <begin position="185"/>
        <end position="209"/>
    </location>
</feature>
<dbReference type="SUPFAM" id="SSF81342">
    <property type="entry name" value="Transmembrane di-heme cytochromes"/>
    <property type="match status" value="1"/>
</dbReference>
<dbReference type="Pfam" id="PF01292">
    <property type="entry name" value="Ni_hydr_CYTB"/>
    <property type="match status" value="1"/>
</dbReference>
<gene>
    <name evidence="8" type="ORF">N789_03705</name>
</gene>
<comment type="subcellular location">
    <subcellularLocation>
        <location evidence="1">Cell membrane</location>
        <topology evidence="1">Multi-pass membrane protein</topology>
    </subcellularLocation>
</comment>
<organism evidence="8 9">
    <name type="scientific">Arenimonas oryziterrae DSM 21050 = YC6267</name>
    <dbReference type="NCBI Taxonomy" id="1121015"/>
    <lineage>
        <taxon>Bacteria</taxon>
        <taxon>Pseudomonadati</taxon>
        <taxon>Pseudomonadota</taxon>
        <taxon>Gammaproteobacteria</taxon>
        <taxon>Lysobacterales</taxon>
        <taxon>Lysobacteraceae</taxon>
        <taxon>Arenimonas</taxon>
    </lineage>
</organism>
<evidence type="ECO:0000256" key="5">
    <source>
        <dbReference type="ARBA" id="ARBA00023136"/>
    </source>
</evidence>
<keyword evidence="9" id="KW-1185">Reference proteome</keyword>
<dbReference type="PANTHER" id="PTHR30485">
    <property type="entry name" value="NI/FE-HYDROGENASE 1 B-TYPE CYTOCHROME SUBUNIT"/>
    <property type="match status" value="1"/>
</dbReference>
<feature type="domain" description="Cytochrome b561 bacterial/Ni-hydrogenase" evidence="7">
    <location>
        <begin position="11"/>
        <end position="263"/>
    </location>
</feature>
<evidence type="ECO:0000313" key="9">
    <source>
        <dbReference type="Proteomes" id="UP000029385"/>
    </source>
</evidence>
<dbReference type="GO" id="GO:0022904">
    <property type="term" value="P:respiratory electron transport chain"/>
    <property type="evidence" value="ECO:0007669"/>
    <property type="project" value="InterPro"/>
</dbReference>
<dbReference type="RefSeq" id="WP_022967690.1">
    <property type="nucleotide sequence ID" value="NZ_ATVD01000001.1"/>
</dbReference>
<protein>
    <recommendedName>
        <fullName evidence="7">Cytochrome b561 bacterial/Ni-hydrogenase domain-containing protein</fullName>
    </recommendedName>
</protein>
<evidence type="ECO:0000259" key="7">
    <source>
        <dbReference type="Pfam" id="PF01292"/>
    </source>
</evidence>
<evidence type="ECO:0000256" key="4">
    <source>
        <dbReference type="ARBA" id="ARBA00022989"/>
    </source>
</evidence>
<feature type="transmembrane region" description="Helical" evidence="6">
    <location>
        <begin position="119"/>
        <end position="137"/>
    </location>
</feature>
<dbReference type="GO" id="GO:0005886">
    <property type="term" value="C:plasma membrane"/>
    <property type="evidence" value="ECO:0007669"/>
    <property type="project" value="UniProtKB-SubCell"/>
</dbReference>
<dbReference type="AlphaFoldDB" id="A0A091APF3"/>
<accession>A0A091APF3</accession>
<comment type="caution">
    <text evidence="8">The sequence shown here is derived from an EMBL/GenBank/DDBJ whole genome shotgun (WGS) entry which is preliminary data.</text>
</comment>
<reference evidence="8 9" key="1">
    <citation type="submission" date="2013-09" db="EMBL/GenBank/DDBJ databases">
        <title>Genome sequencing of Arenimonas oryziterrae.</title>
        <authorList>
            <person name="Chen F."/>
            <person name="Wang G."/>
        </authorList>
    </citation>
    <scope>NUCLEOTIDE SEQUENCE [LARGE SCALE GENOMIC DNA]</scope>
    <source>
        <strain evidence="8 9">YC6267</strain>
    </source>
</reference>
<keyword evidence="4 6" id="KW-1133">Transmembrane helix</keyword>
<keyword evidence="5 6" id="KW-0472">Membrane</keyword>
<sequence length="285" mass="31719">MSESATRLSYRHRLPVRIMHWINVVCLFVLLMSGLSIFNAHPALYWGNISTFDRPALSMTAKPGPDGKLRGETQIGTLRFDTTGVLGASVKMSGEIGARGFPMWSTLPGYKSLAAGRRWHFFFAWLFVINGACYWLWSWRSKHLSADLAPTGSDWRGLGHSIVEHLKFRHPTGAAALRYNILQKLAYLAVIVVFGPGIVLMGLAMSPHMDSVLGWMVDLVGGRQSARTWHFIIAFAFVAFIAIHVFMVLVSGPLNQIRSMITGRYAWHEDPAPKPAPVENKEQGA</sequence>
<evidence type="ECO:0000256" key="3">
    <source>
        <dbReference type="ARBA" id="ARBA00022692"/>
    </source>
</evidence>
<dbReference type="EMBL" id="AVCI01000045">
    <property type="protein sequence ID" value="KFN40997.1"/>
    <property type="molecule type" value="Genomic_DNA"/>
</dbReference>
<dbReference type="Proteomes" id="UP000029385">
    <property type="component" value="Unassembled WGS sequence"/>
</dbReference>
<dbReference type="InterPro" id="IPR016174">
    <property type="entry name" value="Di-haem_cyt_TM"/>
</dbReference>
<evidence type="ECO:0000256" key="1">
    <source>
        <dbReference type="ARBA" id="ARBA00004651"/>
    </source>
</evidence>
<name>A0A091APF3_9GAMM</name>
<keyword evidence="3 6" id="KW-0812">Transmembrane</keyword>
<keyword evidence="2" id="KW-1003">Cell membrane</keyword>
<dbReference type="eggNOG" id="COG4117">
    <property type="taxonomic scope" value="Bacteria"/>
</dbReference>
<feature type="transmembrane region" description="Helical" evidence="6">
    <location>
        <begin position="21"/>
        <end position="40"/>
    </location>
</feature>
<feature type="transmembrane region" description="Helical" evidence="6">
    <location>
        <begin position="229"/>
        <end position="250"/>
    </location>
</feature>
<dbReference type="InterPro" id="IPR011577">
    <property type="entry name" value="Cyt_b561_bac/Ni-Hgenase"/>
</dbReference>
<dbReference type="GO" id="GO:0009055">
    <property type="term" value="F:electron transfer activity"/>
    <property type="evidence" value="ECO:0007669"/>
    <property type="project" value="InterPro"/>
</dbReference>
<evidence type="ECO:0000256" key="6">
    <source>
        <dbReference type="SAM" id="Phobius"/>
    </source>
</evidence>
<dbReference type="OrthoDB" id="197262at2"/>
<evidence type="ECO:0000256" key="2">
    <source>
        <dbReference type="ARBA" id="ARBA00022475"/>
    </source>
</evidence>
<evidence type="ECO:0000313" key="8">
    <source>
        <dbReference type="EMBL" id="KFN40997.1"/>
    </source>
</evidence>
<proteinExistence type="predicted"/>
<dbReference type="PANTHER" id="PTHR30485:SF1">
    <property type="entry name" value="CYTOCHROME YDHU-RELATED"/>
    <property type="match status" value="1"/>
</dbReference>